<feature type="region of interest" description="Disordered" evidence="12">
    <location>
        <begin position="2410"/>
        <end position="2481"/>
    </location>
</feature>
<feature type="compositionally biased region" description="Polar residues" evidence="12">
    <location>
        <begin position="2155"/>
        <end position="2167"/>
    </location>
</feature>
<dbReference type="PANTHER" id="PTHR13059">
    <property type="entry name" value="HMG-BOX TRANSCRIPTION FACTOR BBX"/>
    <property type="match status" value="1"/>
</dbReference>
<dbReference type="GO" id="GO:0000977">
    <property type="term" value="F:RNA polymerase II transcription regulatory region sequence-specific DNA binding"/>
    <property type="evidence" value="ECO:0007669"/>
    <property type="project" value="TreeGrafter"/>
</dbReference>
<feature type="compositionally biased region" description="Basic and acidic residues" evidence="12">
    <location>
        <begin position="856"/>
        <end position="874"/>
    </location>
</feature>
<feature type="compositionally biased region" description="Basic and acidic residues" evidence="12">
    <location>
        <begin position="2335"/>
        <end position="2350"/>
    </location>
</feature>
<evidence type="ECO:0000256" key="11">
    <source>
        <dbReference type="PROSITE-ProRule" id="PRU00267"/>
    </source>
</evidence>
<feature type="DNA-binding region" description="HMG box" evidence="11">
    <location>
        <begin position="1396"/>
        <end position="1464"/>
    </location>
</feature>
<comment type="subunit">
    <text evidence="9">Interacts with ATXN1.</text>
</comment>
<dbReference type="Proteomes" id="UP001155660">
    <property type="component" value="Chromosome A16"/>
</dbReference>
<feature type="domain" description="HMG box" evidence="13">
    <location>
        <begin position="1396"/>
        <end position="1464"/>
    </location>
</feature>
<feature type="compositionally biased region" description="Basic and acidic residues" evidence="12">
    <location>
        <begin position="2275"/>
        <end position="2310"/>
    </location>
</feature>
<feature type="region of interest" description="Disordered" evidence="12">
    <location>
        <begin position="1734"/>
        <end position="1775"/>
    </location>
</feature>
<feature type="compositionally biased region" description="Polar residues" evidence="12">
    <location>
        <begin position="2185"/>
        <end position="2194"/>
    </location>
</feature>
<feature type="compositionally biased region" description="Low complexity" evidence="12">
    <location>
        <begin position="112"/>
        <end position="172"/>
    </location>
</feature>
<evidence type="ECO:0000313" key="14">
    <source>
        <dbReference type="RefSeq" id="XP_042628014.1"/>
    </source>
</evidence>
<dbReference type="FunFam" id="1.10.30.10:FF:000010">
    <property type="entry name" value="Capicua transcriptional repressor b"/>
    <property type="match status" value="1"/>
</dbReference>
<feature type="compositionally biased region" description="Low complexity" evidence="12">
    <location>
        <begin position="875"/>
        <end position="889"/>
    </location>
</feature>
<feature type="compositionally biased region" description="Basic and acidic residues" evidence="12">
    <location>
        <begin position="2626"/>
        <end position="2654"/>
    </location>
</feature>
<feature type="region of interest" description="Disordered" evidence="12">
    <location>
        <begin position="1466"/>
        <end position="1511"/>
    </location>
</feature>
<dbReference type="Pfam" id="PF00505">
    <property type="entry name" value="HMG_box"/>
    <property type="match status" value="1"/>
</dbReference>
<feature type="region of interest" description="Disordered" evidence="12">
    <location>
        <begin position="1808"/>
        <end position="1827"/>
    </location>
</feature>
<feature type="compositionally biased region" description="Gly residues" evidence="12">
    <location>
        <begin position="836"/>
        <end position="846"/>
    </location>
</feature>
<accession>A0A9R0BA34</accession>
<feature type="compositionally biased region" description="Basic and acidic residues" evidence="12">
    <location>
        <begin position="1331"/>
        <end position="1345"/>
    </location>
</feature>
<evidence type="ECO:0000256" key="9">
    <source>
        <dbReference type="ARBA" id="ARBA00065636"/>
    </source>
</evidence>
<feature type="region of interest" description="Disordered" evidence="12">
    <location>
        <begin position="1"/>
        <end position="186"/>
    </location>
</feature>
<dbReference type="PROSITE" id="PS50118">
    <property type="entry name" value="HMG_BOX_2"/>
    <property type="match status" value="1"/>
</dbReference>
<dbReference type="PANTHER" id="PTHR13059:SF15">
    <property type="entry name" value="PROTEIN CAPICUA HOMOLOG ISOFORM X1"/>
    <property type="match status" value="1"/>
</dbReference>
<dbReference type="InterPro" id="IPR058606">
    <property type="entry name" value="HTH_Cic_C"/>
</dbReference>
<feature type="compositionally biased region" description="Basic and acidic residues" evidence="12">
    <location>
        <begin position="1381"/>
        <end position="1397"/>
    </location>
</feature>
<feature type="compositionally biased region" description="Polar residues" evidence="12">
    <location>
        <begin position="1275"/>
        <end position="1295"/>
    </location>
</feature>
<evidence type="ECO:0000256" key="3">
    <source>
        <dbReference type="ARBA" id="ARBA00023015"/>
    </source>
</evidence>
<feature type="compositionally biased region" description="Low complexity" evidence="12">
    <location>
        <begin position="2606"/>
        <end position="2624"/>
    </location>
</feature>
<keyword evidence="6 11" id="KW-0539">Nucleus</keyword>
<keyword evidence="3" id="KW-0805">Transcription regulation</keyword>
<keyword evidence="2" id="KW-0597">Phosphoprotein</keyword>
<keyword evidence="4 11" id="KW-0238">DNA-binding</keyword>
<dbReference type="InterPro" id="IPR009071">
    <property type="entry name" value="HMG_box_dom"/>
</dbReference>
<reference evidence="14" key="1">
    <citation type="submission" date="2025-08" db="UniProtKB">
        <authorList>
            <consortium name="RefSeq"/>
        </authorList>
    </citation>
    <scope>IDENTIFICATION</scope>
    <source>
        <tissue evidence="14">Muscle</tissue>
    </source>
</reference>
<feature type="compositionally biased region" description="Polar residues" evidence="12">
    <location>
        <begin position="2234"/>
        <end position="2244"/>
    </location>
</feature>
<keyword evidence="5" id="KW-0804">Transcription</keyword>
<comment type="function">
    <text evidence="7">Transcriptional repressor which plays a role in development of the central nervous system (CNS). In concert with ATXN1 and ATXN1L, involved in brain development.</text>
</comment>
<evidence type="ECO:0000256" key="10">
    <source>
        <dbReference type="ARBA" id="ARBA00074291"/>
    </source>
</evidence>
<feature type="compositionally biased region" description="Polar residues" evidence="12">
    <location>
        <begin position="173"/>
        <end position="183"/>
    </location>
</feature>
<feature type="region of interest" description="Disordered" evidence="12">
    <location>
        <begin position="2155"/>
        <end position="2394"/>
    </location>
</feature>
<evidence type="ECO:0000256" key="1">
    <source>
        <dbReference type="ARBA" id="ARBA00022491"/>
    </source>
</evidence>
<feature type="compositionally biased region" description="Basic and acidic residues" evidence="12">
    <location>
        <begin position="1466"/>
        <end position="1475"/>
    </location>
</feature>
<protein>
    <recommendedName>
        <fullName evidence="10">Protein capicua homolog</fullName>
    </recommendedName>
</protein>
<comment type="subunit">
    <text evidence="8">Found in a complex with ATXN1 and ATXN1L.</text>
</comment>
<evidence type="ECO:0000256" key="4">
    <source>
        <dbReference type="ARBA" id="ARBA00023125"/>
    </source>
</evidence>
<feature type="compositionally biased region" description="Basic and acidic residues" evidence="12">
    <location>
        <begin position="66"/>
        <end position="80"/>
    </location>
</feature>
<evidence type="ECO:0000256" key="6">
    <source>
        <dbReference type="ARBA" id="ARBA00023242"/>
    </source>
</evidence>
<feature type="region of interest" description="Disordered" evidence="12">
    <location>
        <begin position="2595"/>
        <end position="2654"/>
    </location>
</feature>
<feature type="compositionally biased region" description="Low complexity" evidence="12">
    <location>
        <begin position="1754"/>
        <end position="1764"/>
    </location>
</feature>
<evidence type="ECO:0000256" key="2">
    <source>
        <dbReference type="ARBA" id="ARBA00022553"/>
    </source>
</evidence>
<dbReference type="GO" id="GO:0005634">
    <property type="term" value="C:nucleus"/>
    <property type="evidence" value="ECO:0007669"/>
    <property type="project" value="UniProtKB-UniRule"/>
</dbReference>
<dbReference type="InterPro" id="IPR052412">
    <property type="entry name" value="CC-Dev_Transcription_Reg"/>
</dbReference>
<dbReference type="OrthoDB" id="10051111at2759"/>
<feature type="compositionally biased region" description="Basic residues" evidence="12">
    <location>
        <begin position="1"/>
        <end position="11"/>
    </location>
</feature>
<keyword evidence="1" id="KW-0678">Repressor</keyword>
<dbReference type="GeneID" id="109104681"/>
<evidence type="ECO:0000256" key="12">
    <source>
        <dbReference type="SAM" id="MobiDB-lite"/>
    </source>
</evidence>
<feature type="region of interest" description="Disordered" evidence="12">
    <location>
        <begin position="659"/>
        <end position="781"/>
    </location>
</feature>
<feature type="compositionally biased region" description="Basic and acidic residues" evidence="12">
    <location>
        <begin position="618"/>
        <end position="640"/>
    </location>
</feature>
<feature type="compositionally biased region" description="Low complexity" evidence="12">
    <location>
        <begin position="2313"/>
        <end position="2330"/>
    </location>
</feature>
<feature type="region of interest" description="Disordered" evidence="12">
    <location>
        <begin position="1568"/>
        <end position="1587"/>
    </location>
</feature>
<evidence type="ECO:0000256" key="5">
    <source>
        <dbReference type="ARBA" id="ARBA00023163"/>
    </source>
</evidence>
<gene>
    <name evidence="14" type="primary">LOC109104681</name>
</gene>
<feature type="region of interest" description="Disordered" evidence="12">
    <location>
        <begin position="617"/>
        <end position="645"/>
    </location>
</feature>
<proteinExistence type="predicted"/>
<feature type="compositionally biased region" description="Pro residues" evidence="12">
    <location>
        <begin position="724"/>
        <end position="733"/>
    </location>
</feature>
<sequence>MRPPKKQRRRSPLSTRAKGARKRVGKLEEHSQTTPPGPSHQKYTPSKEDSSQDNHIKSSNFLNSEGLKEQITERTMETSKSEGNALILNKAKSPRNVNTNSLTDNTDSIKIASNAHENSHSNSTDICNTNTQNFTSTNSKGSNQHANSSASNTQNTNTTANSLNKNNSLSANHTSTTPSSRKTATFKARVPKKKYMYEHQASSTFPISTTPVAQLNIHSNHLSSPHNSISQRTTPVVRNELVIADISDLDNSGNNRREIGKIASTETPKGDRIKGDMLKSEVPSEGERVVQMVEVDGYGEQAPNSVRSSSTDTASEHSVDLEVVEPSCVQLNSGNHVRAPRRFNLSNSSTLSVFLSPNHIQSEQVGSATIAEALAKGLKNQRVLARRRPRTNLKEDEKLIKEYVFFCGVVRGSSREQLNVELQINGEGTLLSYPFHTLVSRPHQPIDLILDAPPPGSELVEVGTRVCVPYGGDKGREWYREGVVAQVDSHLACPYMVLLQDELEQEKERCSNEEMQQTSSTKNVWVTRQNLRLLVPPWDGVMREKEQEEREHREEIEVERELCQLSEGMDLVSAGPPRENCRFPSPDTGVHHYGSTHLSSSTSPAVVMVANSMFSLATRREDDGTGNRERVREREHERKQLQTPEVDMEVLRLNMAPLRDGGGPVVSGGPKASVPNQHRQILSKPPGYPSPITVVRGIAGTSLGSPQPTPSPAVLGSDGGTSHPIPPSVPPSPSSRGSLTPLEKTPTPSQTSTPIPGSSASSSASSSRSRTPLSAAQQKYKKGDVVCTPNGIRKKFNGKQWRRLCSREGCMKESQRRGYCSRHLSMRTKEMEGAVGERGSGGGGESSSGTVTPSDLRGRASSEFDWDETSRDSSETSSRGTDSRPRLGLPLLLPQDFSRFDFDECEAATMLVSLGSRSVTPSFSPISNQSPFSPTPSPSASPLFGFHPANFSPVTASPVLPPRRHKHPSGTNSGVTKHGTGSTGREKDRHLSDVVPSFHTNLTFTVPMSPGKRRTDAPPPPAPLSQEYGKPDQEQSCRDPSLVTNLCIISTQTTTVTHPQRLTSTTVSSLPTSPLCLESGSQCTVSQQPLRDSPVIVRNPEVPLIKFTELPLTRVAEVDRTSSTENSQTGVLSETGLHVPIPINAASTNGSVLLQNPTSTLVLVSTTSSIPNPTPAGLPTQSSATLACISVPSPSPGPGLIGGGQDKGGQVTLQQPVPCHPAPTALLPLILPTESLHPVPCKEIIMGRPGTVWTNVEPRSVPVFPWHSLVPFLAPTQSDPSAQPGEGQQTVSHPQAASLKKEAQSGSVLKEIIEGAPNPSSRPTPSADELPPEREKDAERERPDSETESDVDDPFFPGVLPDPPISASPGKRRSQSLSALPKDDKTSPGKREKDHIRRPMNAFMIFSKRHRALVHQRHPNQDNRTVSKILGEWWYALGPKEKQKYHDLAFQVKEAHFKAHPDWKWCNKDRKKSSSEGRGVPGGKDIRERSMSETTEPPSVSMGMELKGVGPGMVSVSERVGAEGQGQLPRPRAFSQSAMHNLERSERGNPQALAELAQMCGDGGQVARRGALSQTQRGVSEDMTSDEERMVICEEEGDDDVIDDSYPGSSIDLKCKERVTDSDSENGSGDEGERKRVFAPVICSSSYGHGRSVSLSSYPSSRRFSDASSKRKRAVEGGDGERREGEGAVSQPSAGQSILVSSAGGVSSVLGAVRVASTVVTNVVRPVVSTPVPIASKSPHDRKPAPPQTQLYIGPGTTGNPATASGGGGGYYSSSSPNPVSASGAQGGLVTNLVLGGTFQAPPGVQLVTPPPPQNPASPASAPLTHSNGPLPLPVLQSHILPSASITPSSGQKPITQVQYIIPTLSANNPKSPSPHQAGQPTNIFTLPTALPTHASLANGKQSGYVSSPAVGVVSPGARVQTQSPVLQGKMLVPMATVRAAPAASQQFPLVAPPLPVQNGGQAGSKVRSQMIFQIAPMPVVQSQLPSTGPVQPGSPFSVTMGTATVVAPGSTPSQTVLLPTPPTRITYVQSAPGVPSPLPLVPTTTVSSSQTASATPGSAYVPSPLATFAAIAHPGQTLVQPLIAGQPSLLAPAQSPSAPHAPAISAIYTPTNVTLATGVVSMATVSPSVVYTVSSSSCLSPHILPKHTIMTSMTSVTSDRQGNVSTHSERQLHQERTLDRQHTDSQVYTQSSERQTEKISLLQPDKQFQFPSKSSSSSVAPSPGTSVPLQPGSPAQTSHSGSAPGTPKLITPRPPQKVKATVANIPVGSYDGGGRGKEREKERDREKEREREKDKESGSRFSFEVDKAAETSSPAAFSPEEGSAEAESATPIGRGKEANAKEAEWKDSHPSSPLPPSSGSDPAPPQSHGDKDAPPKKVKARPPPLKRPFDSVDKVLSEVYFEERFAKLPEFRPEEVLPSPTLQSLATSPRAILGSYRRKRKNSTDLDSSTEDPISPKRKSRRRSSCSSEPNTPKSAAKCEGDIFTFERPGNTSPPTTPSSFCSLYYPDSTALSGTDGEDVLGELEFDKVPYSSLRRTLDQRRALVMQLFQEHGFFPSAQATAAFQARYADIFPTKVCLQLKIREVRQKIMQTAAPSELAGTSDISSLPGPSGAAAASDLAAGAEPQEKEAEREGEQNSSEEPRNAGDSQDSTR</sequence>
<dbReference type="Pfam" id="PF16090">
    <property type="entry name" value="DUF4819"/>
    <property type="match status" value="1"/>
</dbReference>
<feature type="compositionally biased region" description="Low complexity" evidence="12">
    <location>
        <begin position="1651"/>
        <end position="1662"/>
    </location>
</feature>
<dbReference type="InterPro" id="IPR058607">
    <property type="entry name" value="HMG-box_Cic-like"/>
</dbReference>
<feature type="compositionally biased region" description="Low complexity" evidence="12">
    <location>
        <begin position="2212"/>
        <end position="2229"/>
    </location>
</feature>
<dbReference type="SMART" id="SM00398">
    <property type="entry name" value="HMG"/>
    <property type="match status" value="1"/>
</dbReference>
<feature type="region of interest" description="Disordered" evidence="12">
    <location>
        <begin position="1595"/>
        <end position="1633"/>
    </location>
</feature>
<dbReference type="InterPro" id="IPR032147">
    <property type="entry name" value="Cic_dom"/>
</dbReference>
<evidence type="ECO:0000256" key="7">
    <source>
        <dbReference type="ARBA" id="ARBA00053962"/>
    </source>
</evidence>
<dbReference type="CDD" id="cd21990">
    <property type="entry name" value="HMG-box_CIC-like"/>
    <property type="match status" value="1"/>
</dbReference>
<feature type="compositionally biased region" description="Basic and acidic residues" evidence="12">
    <location>
        <begin position="1663"/>
        <end position="1686"/>
    </location>
</feature>
<dbReference type="RefSeq" id="XP_042628014.1">
    <property type="nucleotide sequence ID" value="XM_042772080.1"/>
</dbReference>
<feature type="region of interest" description="Disordered" evidence="12">
    <location>
        <begin position="1649"/>
        <end position="1695"/>
    </location>
</feature>
<feature type="region of interest" description="Disordered" evidence="12">
    <location>
        <begin position="960"/>
        <end position="1037"/>
    </location>
</feature>
<organism evidence="14">
    <name type="scientific">Cyprinus carpio</name>
    <name type="common">Common carp</name>
    <dbReference type="NCBI Taxonomy" id="7962"/>
    <lineage>
        <taxon>Eukaryota</taxon>
        <taxon>Metazoa</taxon>
        <taxon>Chordata</taxon>
        <taxon>Craniata</taxon>
        <taxon>Vertebrata</taxon>
        <taxon>Euteleostomi</taxon>
        <taxon>Actinopterygii</taxon>
        <taxon>Neopterygii</taxon>
        <taxon>Teleostei</taxon>
        <taxon>Ostariophysi</taxon>
        <taxon>Cypriniformes</taxon>
        <taxon>Cyprinidae</taxon>
        <taxon>Cyprininae</taxon>
        <taxon>Cyprinus</taxon>
    </lineage>
</organism>
<evidence type="ECO:0000259" key="13">
    <source>
        <dbReference type="PROSITE" id="PS50118"/>
    </source>
</evidence>
<feature type="compositionally biased region" description="Low complexity" evidence="12">
    <location>
        <begin position="745"/>
        <end position="770"/>
    </location>
</feature>
<evidence type="ECO:0000256" key="8">
    <source>
        <dbReference type="ARBA" id="ARBA00064662"/>
    </source>
</evidence>
<feature type="compositionally biased region" description="Basic and acidic residues" evidence="12">
    <location>
        <begin position="45"/>
        <end position="56"/>
    </location>
</feature>
<feature type="region of interest" description="Disordered" evidence="12">
    <location>
        <begin position="1275"/>
        <end position="1399"/>
    </location>
</feature>
<name>A0A9R0BA34_CYPCA</name>
<dbReference type="GO" id="GO:0000981">
    <property type="term" value="F:DNA-binding transcription factor activity, RNA polymerase II-specific"/>
    <property type="evidence" value="ECO:0007669"/>
    <property type="project" value="TreeGrafter"/>
</dbReference>
<dbReference type="SMR" id="A0A9R0BA34"/>
<feature type="compositionally biased region" description="Polar residues" evidence="12">
    <location>
        <begin position="95"/>
        <end position="108"/>
    </location>
</feature>
<dbReference type="Pfam" id="PF25981">
    <property type="entry name" value="HTH_Cic_C"/>
    <property type="match status" value="1"/>
</dbReference>
<feature type="compositionally biased region" description="Basic and acidic residues" evidence="12">
    <location>
        <begin position="2168"/>
        <end position="2184"/>
    </location>
</feature>
<feature type="region of interest" description="Disordered" evidence="12">
    <location>
        <begin position="830"/>
        <end position="889"/>
    </location>
</feature>